<evidence type="ECO:0000313" key="3">
    <source>
        <dbReference type="EMBL" id="KAK4131652.1"/>
    </source>
</evidence>
<evidence type="ECO:0000256" key="1">
    <source>
        <dbReference type="SAM" id="MobiDB-lite"/>
    </source>
</evidence>
<dbReference type="InterPro" id="IPR000182">
    <property type="entry name" value="GNAT_dom"/>
</dbReference>
<protein>
    <submittedName>
        <fullName evidence="3">Acyl-CoA N-acyltransferase</fullName>
    </submittedName>
</protein>
<dbReference type="PANTHER" id="PTHR42791:SF2">
    <property type="entry name" value="N-ACETYLTRANSFERASE DOMAIN-CONTAINING PROTEIN"/>
    <property type="match status" value="1"/>
</dbReference>
<organism evidence="3 4">
    <name type="scientific">Trichocladium antarcticum</name>
    <dbReference type="NCBI Taxonomy" id="1450529"/>
    <lineage>
        <taxon>Eukaryota</taxon>
        <taxon>Fungi</taxon>
        <taxon>Dikarya</taxon>
        <taxon>Ascomycota</taxon>
        <taxon>Pezizomycotina</taxon>
        <taxon>Sordariomycetes</taxon>
        <taxon>Sordariomycetidae</taxon>
        <taxon>Sordariales</taxon>
        <taxon>Chaetomiaceae</taxon>
        <taxon>Trichocladium</taxon>
    </lineage>
</organism>
<dbReference type="EMBL" id="MU853422">
    <property type="protein sequence ID" value="KAK4131652.1"/>
    <property type="molecule type" value="Genomic_DNA"/>
</dbReference>
<dbReference type="Gene3D" id="3.40.630.30">
    <property type="match status" value="1"/>
</dbReference>
<dbReference type="Proteomes" id="UP001304895">
    <property type="component" value="Unassembled WGS sequence"/>
</dbReference>
<evidence type="ECO:0000313" key="4">
    <source>
        <dbReference type="Proteomes" id="UP001304895"/>
    </source>
</evidence>
<reference evidence="3" key="1">
    <citation type="journal article" date="2023" name="Mol. Phylogenet. Evol.">
        <title>Genome-scale phylogeny and comparative genomics of the fungal order Sordariales.</title>
        <authorList>
            <person name="Hensen N."/>
            <person name="Bonometti L."/>
            <person name="Westerberg I."/>
            <person name="Brannstrom I.O."/>
            <person name="Guillou S."/>
            <person name="Cros-Aarteil S."/>
            <person name="Calhoun S."/>
            <person name="Haridas S."/>
            <person name="Kuo A."/>
            <person name="Mondo S."/>
            <person name="Pangilinan J."/>
            <person name="Riley R."/>
            <person name="LaButti K."/>
            <person name="Andreopoulos B."/>
            <person name="Lipzen A."/>
            <person name="Chen C."/>
            <person name="Yan M."/>
            <person name="Daum C."/>
            <person name="Ng V."/>
            <person name="Clum A."/>
            <person name="Steindorff A."/>
            <person name="Ohm R.A."/>
            <person name="Martin F."/>
            <person name="Silar P."/>
            <person name="Natvig D.O."/>
            <person name="Lalanne C."/>
            <person name="Gautier V."/>
            <person name="Ament-Velasquez S.L."/>
            <person name="Kruys A."/>
            <person name="Hutchinson M.I."/>
            <person name="Powell A.J."/>
            <person name="Barry K."/>
            <person name="Miller A.N."/>
            <person name="Grigoriev I.V."/>
            <person name="Debuchy R."/>
            <person name="Gladieux P."/>
            <person name="Hiltunen Thoren M."/>
            <person name="Johannesson H."/>
        </authorList>
    </citation>
    <scope>NUCLEOTIDE SEQUENCE</scope>
    <source>
        <strain evidence="3">CBS 123565</strain>
    </source>
</reference>
<keyword evidence="4" id="KW-1185">Reference proteome</keyword>
<dbReference type="AlphaFoldDB" id="A0AAN6UER6"/>
<dbReference type="CDD" id="cd04301">
    <property type="entry name" value="NAT_SF"/>
    <property type="match status" value="1"/>
</dbReference>
<dbReference type="InterPro" id="IPR052523">
    <property type="entry name" value="Trichothecene_AcTrans"/>
</dbReference>
<dbReference type="PANTHER" id="PTHR42791">
    <property type="entry name" value="GNAT FAMILY ACETYLTRANSFERASE"/>
    <property type="match status" value="1"/>
</dbReference>
<feature type="region of interest" description="Disordered" evidence="1">
    <location>
        <begin position="85"/>
        <end position="110"/>
    </location>
</feature>
<name>A0AAN6UER6_9PEZI</name>
<dbReference type="Pfam" id="PF00583">
    <property type="entry name" value="Acetyltransf_1"/>
    <property type="match status" value="1"/>
</dbReference>
<dbReference type="PROSITE" id="PS51186">
    <property type="entry name" value="GNAT"/>
    <property type="match status" value="1"/>
</dbReference>
<evidence type="ECO:0000259" key="2">
    <source>
        <dbReference type="PROSITE" id="PS51186"/>
    </source>
</evidence>
<proteinExistence type="predicted"/>
<comment type="caution">
    <text evidence="3">The sequence shown here is derived from an EMBL/GenBank/DDBJ whole genome shotgun (WGS) entry which is preliminary data.</text>
</comment>
<sequence length="270" mass="28151">MIIRPATPSDLDAMTWVLAGASSLDPASPDRDLYASEFASLCQQQCAEHLATSTVVVCEMPNAPTNPASPTRVVAFSAWDLPTPSLRTPSLRTPTHSPTPTPHTVRNHRRQTRLRATLAAHKSLLLDTPARPAGGHVFLQRLAVHPSHQRRGAGARLVAWGIGQARERGVCATVLAGAPGLARLYRRLGFGEVGRFCVPCGGGETGEVEVVALVVGRGLVGGVREGERCVEGGRGEGGVRVVGTAGGAAGMVCGRKVGDCVGRYEAAACA</sequence>
<dbReference type="InterPro" id="IPR016181">
    <property type="entry name" value="Acyl_CoA_acyltransferase"/>
</dbReference>
<feature type="domain" description="N-acetyltransferase" evidence="2">
    <location>
        <begin position="130"/>
        <end position="220"/>
    </location>
</feature>
<gene>
    <name evidence="3" type="ORF">BT67DRAFT_426985</name>
</gene>
<reference evidence="3" key="2">
    <citation type="submission" date="2023-05" db="EMBL/GenBank/DDBJ databases">
        <authorList>
            <consortium name="Lawrence Berkeley National Laboratory"/>
            <person name="Steindorff A."/>
            <person name="Hensen N."/>
            <person name="Bonometti L."/>
            <person name="Westerberg I."/>
            <person name="Brannstrom I.O."/>
            <person name="Guillou S."/>
            <person name="Cros-Aarteil S."/>
            <person name="Calhoun S."/>
            <person name="Haridas S."/>
            <person name="Kuo A."/>
            <person name="Mondo S."/>
            <person name="Pangilinan J."/>
            <person name="Riley R."/>
            <person name="Labutti K."/>
            <person name="Andreopoulos B."/>
            <person name="Lipzen A."/>
            <person name="Chen C."/>
            <person name="Yanf M."/>
            <person name="Daum C."/>
            <person name="Ng V."/>
            <person name="Clum A."/>
            <person name="Ohm R."/>
            <person name="Martin F."/>
            <person name="Silar P."/>
            <person name="Natvig D."/>
            <person name="Lalanne C."/>
            <person name="Gautier V."/>
            <person name="Ament-Velasquez S.L."/>
            <person name="Kruys A."/>
            <person name="Hutchinson M.I."/>
            <person name="Powell A.J."/>
            <person name="Barry K."/>
            <person name="Miller A.N."/>
            <person name="Grigoriev I.V."/>
            <person name="Debuchy R."/>
            <person name="Gladieux P."/>
            <person name="Thoren M.H."/>
            <person name="Johannesson H."/>
        </authorList>
    </citation>
    <scope>NUCLEOTIDE SEQUENCE</scope>
    <source>
        <strain evidence="3">CBS 123565</strain>
    </source>
</reference>
<feature type="compositionally biased region" description="Low complexity" evidence="1">
    <location>
        <begin position="87"/>
        <end position="104"/>
    </location>
</feature>
<dbReference type="SUPFAM" id="SSF55729">
    <property type="entry name" value="Acyl-CoA N-acyltransferases (Nat)"/>
    <property type="match status" value="1"/>
</dbReference>
<dbReference type="GO" id="GO:0016747">
    <property type="term" value="F:acyltransferase activity, transferring groups other than amino-acyl groups"/>
    <property type="evidence" value="ECO:0007669"/>
    <property type="project" value="InterPro"/>
</dbReference>
<accession>A0AAN6UER6</accession>